<accession>A0A8T2L6S5</accession>
<name>A0A8T2L6S5_ASTMX</name>
<dbReference type="GO" id="GO:0008270">
    <property type="term" value="F:zinc ion binding"/>
    <property type="evidence" value="ECO:0007669"/>
    <property type="project" value="TreeGrafter"/>
</dbReference>
<feature type="transmembrane region" description="Helical" evidence="8">
    <location>
        <begin position="208"/>
        <end position="233"/>
    </location>
</feature>
<dbReference type="EMBL" id="JAICCE010000015">
    <property type="protein sequence ID" value="KAG9267658.1"/>
    <property type="molecule type" value="Genomic_DNA"/>
</dbReference>
<dbReference type="SMART" id="SM00714">
    <property type="entry name" value="LITAF"/>
    <property type="match status" value="1"/>
</dbReference>
<comment type="similarity">
    <text evidence="4">Belongs to the CDIP1/LITAF family.</text>
</comment>
<dbReference type="Proteomes" id="UP000752171">
    <property type="component" value="Unassembled WGS sequence"/>
</dbReference>
<dbReference type="GO" id="GO:0098574">
    <property type="term" value="C:cytoplasmic side of lysosomal membrane"/>
    <property type="evidence" value="ECO:0007669"/>
    <property type="project" value="TreeGrafter"/>
</dbReference>
<evidence type="ECO:0000313" key="11">
    <source>
        <dbReference type="Proteomes" id="UP000752171"/>
    </source>
</evidence>
<dbReference type="PANTHER" id="PTHR23292:SF35">
    <property type="entry name" value="LITAF DOMAIN-CONTAINING PROTEIN"/>
    <property type="match status" value="1"/>
</dbReference>
<protein>
    <recommendedName>
        <fullName evidence="9">LITAF domain-containing protein</fullName>
    </recommendedName>
</protein>
<comment type="caution">
    <text evidence="10">The sequence shown here is derived from an EMBL/GenBank/DDBJ whole genome shotgun (WGS) entry which is preliminary data.</text>
</comment>
<organism evidence="10 11">
    <name type="scientific">Astyanax mexicanus</name>
    <name type="common">Blind cave fish</name>
    <name type="synonym">Astyanax fasciatus mexicanus</name>
    <dbReference type="NCBI Taxonomy" id="7994"/>
    <lineage>
        <taxon>Eukaryota</taxon>
        <taxon>Metazoa</taxon>
        <taxon>Chordata</taxon>
        <taxon>Craniata</taxon>
        <taxon>Vertebrata</taxon>
        <taxon>Euteleostomi</taxon>
        <taxon>Actinopterygii</taxon>
        <taxon>Neopterygii</taxon>
        <taxon>Teleostei</taxon>
        <taxon>Ostariophysi</taxon>
        <taxon>Characiformes</taxon>
        <taxon>Characoidei</taxon>
        <taxon>Acestrorhamphidae</taxon>
        <taxon>Acestrorhamphinae</taxon>
        <taxon>Astyanax</taxon>
    </lineage>
</organism>
<dbReference type="Pfam" id="PF10601">
    <property type="entry name" value="zf-LITAF-like"/>
    <property type="match status" value="1"/>
</dbReference>
<evidence type="ECO:0000256" key="8">
    <source>
        <dbReference type="SAM" id="Phobius"/>
    </source>
</evidence>
<gene>
    <name evidence="10" type="ORF">AMEX_G18522</name>
</gene>
<evidence type="ECO:0000256" key="6">
    <source>
        <dbReference type="ARBA" id="ARBA00022833"/>
    </source>
</evidence>
<dbReference type="GO" id="GO:0098560">
    <property type="term" value="C:cytoplasmic side of late endosome membrane"/>
    <property type="evidence" value="ECO:0007669"/>
    <property type="project" value="TreeGrafter"/>
</dbReference>
<keyword evidence="7 8" id="KW-0472">Membrane</keyword>
<dbReference type="InterPro" id="IPR006629">
    <property type="entry name" value="LITAF"/>
</dbReference>
<evidence type="ECO:0000256" key="3">
    <source>
        <dbReference type="ARBA" id="ARBA00004630"/>
    </source>
</evidence>
<sequence>MNNFLQNCLQHWSVRRGRMIPVVLEEAPLDPDSREMWYIMTRRQHLLSRRIILLEMKEFLKNNSLTGGVLENDDEDGPSELDKIDNELQSLSDRETALVNRRCLWEKQGILSETTRESSVIEPECVTPEGNKKDVMFSGVCILPNVITTQDLITEQPLEINVEPNQESSEDGVVDVENLAYAAGKVRCPSCQQNITTEIQYKVGKSSYFLCLIAIFMGCVAGCCLLPFFLNYFKEVCHVCPSCHTEIRKVRRM</sequence>
<proteinExistence type="inferred from homology"/>
<dbReference type="PROSITE" id="PS51837">
    <property type="entry name" value="LITAF"/>
    <property type="match status" value="1"/>
</dbReference>
<dbReference type="InterPro" id="IPR037519">
    <property type="entry name" value="LITAF_fam"/>
</dbReference>
<keyword evidence="5" id="KW-0479">Metal-binding</keyword>
<evidence type="ECO:0000313" key="10">
    <source>
        <dbReference type="EMBL" id="KAG9267658.1"/>
    </source>
</evidence>
<evidence type="ECO:0000256" key="5">
    <source>
        <dbReference type="ARBA" id="ARBA00022723"/>
    </source>
</evidence>
<evidence type="ECO:0000256" key="1">
    <source>
        <dbReference type="ARBA" id="ARBA00004125"/>
    </source>
</evidence>
<keyword evidence="8" id="KW-0812">Transmembrane</keyword>
<keyword evidence="8" id="KW-1133">Transmembrane helix</keyword>
<comment type="subcellular location">
    <subcellularLocation>
        <location evidence="1">Endosome membrane</location>
        <topology evidence="1">Peripheral membrane protein</topology>
        <orientation evidence="1">Cytoplasmic side</orientation>
    </subcellularLocation>
    <subcellularLocation>
        <location evidence="2">Late endosome membrane</location>
    </subcellularLocation>
    <subcellularLocation>
        <location evidence="3">Lysosome membrane</location>
        <topology evidence="3">Peripheral membrane protein</topology>
        <orientation evidence="3">Cytoplasmic side</orientation>
    </subcellularLocation>
</comment>
<dbReference type="PANTHER" id="PTHR23292">
    <property type="entry name" value="LIPOPOLYSACCHARIDE-INDUCED TUMOR NECROSIS FACTOR-ALPHA FACTOR"/>
    <property type="match status" value="1"/>
</dbReference>
<reference evidence="10 11" key="1">
    <citation type="submission" date="2021-07" db="EMBL/GenBank/DDBJ databases">
        <authorList>
            <person name="Imarazene B."/>
            <person name="Zahm M."/>
            <person name="Klopp C."/>
            <person name="Cabau C."/>
            <person name="Beille S."/>
            <person name="Jouanno E."/>
            <person name="Castinel A."/>
            <person name="Lluch J."/>
            <person name="Gil L."/>
            <person name="Kuchtly C."/>
            <person name="Lopez Roques C."/>
            <person name="Donnadieu C."/>
            <person name="Parrinello H."/>
            <person name="Journot L."/>
            <person name="Du K."/>
            <person name="Schartl M."/>
            <person name="Retaux S."/>
            <person name="Guiguen Y."/>
        </authorList>
    </citation>
    <scope>NUCLEOTIDE SEQUENCE [LARGE SCALE GENOMIC DNA]</scope>
    <source>
        <strain evidence="10">Pach_M1</strain>
        <tissue evidence="10">Testis</tissue>
    </source>
</reference>
<evidence type="ECO:0000256" key="2">
    <source>
        <dbReference type="ARBA" id="ARBA00004414"/>
    </source>
</evidence>
<dbReference type="GO" id="GO:0005634">
    <property type="term" value="C:nucleus"/>
    <property type="evidence" value="ECO:0007669"/>
    <property type="project" value="TreeGrafter"/>
</dbReference>
<evidence type="ECO:0000256" key="4">
    <source>
        <dbReference type="ARBA" id="ARBA00005975"/>
    </source>
</evidence>
<keyword evidence="6" id="KW-0862">Zinc</keyword>
<evidence type="ECO:0000259" key="9">
    <source>
        <dbReference type="PROSITE" id="PS51837"/>
    </source>
</evidence>
<dbReference type="AlphaFoldDB" id="A0A8T2L6S5"/>
<evidence type="ECO:0000256" key="7">
    <source>
        <dbReference type="ARBA" id="ARBA00023136"/>
    </source>
</evidence>
<feature type="domain" description="LITAF" evidence="9">
    <location>
        <begin position="168"/>
        <end position="252"/>
    </location>
</feature>